<dbReference type="GO" id="GO:0006644">
    <property type="term" value="P:phospholipid metabolic process"/>
    <property type="evidence" value="ECO:0007669"/>
    <property type="project" value="InterPro"/>
</dbReference>
<evidence type="ECO:0000256" key="6">
    <source>
        <dbReference type="SAM" id="MobiDB-lite"/>
    </source>
</evidence>
<dbReference type="STRING" id="7232.A0A484B9M5"/>
<dbReference type="OrthoDB" id="8907274at2759"/>
<comment type="caution">
    <text evidence="9">The sequence shown here is derived from an EMBL/GenBank/DDBJ whole genome shotgun (WGS) entry which is preliminary data.</text>
</comment>
<comment type="similarity">
    <text evidence="2">Belongs to the PA-phosphatase related phosphoesterase family.</text>
</comment>
<dbReference type="Pfam" id="PF01569">
    <property type="entry name" value="PAP2"/>
    <property type="match status" value="1"/>
</dbReference>
<dbReference type="InterPro" id="IPR000326">
    <property type="entry name" value="PAP2/HPO"/>
</dbReference>
<evidence type="ECO:0000256" key="7">
    <source>
        <dbReference type="SAM" id="Phobius"/>
    </source>
</evidence>
<dbReference type="GO" id="GO:0005886">
    <property type="term" value="C:plasma membrane"/>
    <property type="evidence" value="ECO:0007669"/>
    <property type="project" value="TreeGrafter"/>
</dbReference>
<evidence type="ECO:0000256" key="4">
    <source>
        <dbReference type="ARBA" id="ARBA00022989"/>
    </source>
</evidence>
<evidence type="ECO:0000259" key="8">
    <source>
        <dbReference type="SMART" id="SM00014"/>
    </source>
</evidence>
<sequence length="325" mass="36030">MSFDLEIRGVSLQRGQFRLLLDVTLLGLLLLLRTYFKDLWPPTTQRGFFCDDESLMYPYRESTVSSLMLHCISIYFPMMALLILETSRAWQGSRQYWYVYNTLRWFIVGYSAQSLLKDMSKNVIGRLRPHFFEVCRPQLPDNGFCSDEVNRSGGVYHTVYRCRTDLSGATEEMLADIHVSFPSGHSSNTFYGLLFLVLHLERIRWPLPGSLLRPVCQLLCVCLASFVGLSRVMDYKHHSSDVVAGSLLGAAIAFAAVRAAGLDERLRLASGRGQNANTSPAKPAAPTPVAMAASAGGSAGAPVEEDPGAKQLPHDLCQVTCHSSN</sequence>
<dbReference type="KEGG" id="dnv:108652138"/>
<feature type="transmembrane region" description="Helical" evidence="7">
    <location>
        <begin position="17"/>
        <end position="36"/>
    </location>
</feature>
<dbReference type="EMBL" id="LSRL02000102">
    <property type="protein sequence ID" value="TDG44521.1"/>
    <property type="molecule type" value="Genomic_DNA"/>
</dbReference>
<keyword evidence="5 7" id="KW-0472">Membrane</keyword>
<feature type="domain" description="Phosphatidic acid phosphatase type 2/haloperoxidase" evidence="8">
    <location>
        <begin position="103"/>
        <end position="257"/>
    </location>
</feature>
<dbReference type="Proteomes" id="UP000295192">
    <property type="component" value="Unassembled WGS sequence"/>
</dbReference>
<dbReference type="InterPro" id="IPR043216">
    <property type="entry name" value="PAP-like"/>
</dbReference>
<keyword evidence="3 7" id="KW-0812">Transmembrane</keyword>
<accession>A0A484B9M5</accession>
<evidence type="ECO:0000256" key="5">
    <source>
        <dbReference type="ARBA" id="ARBA00023136"/>
    </source>
</evidence>
<keyword evidence="4 7" id="KW-1133">Transmembrane helix</keyword>
<dbReference type="SUPFAM" id="SSF48317">
    <property type="entry name" value="Acid phosphatase/Vanadium-dependent haloperoxidase"/>
    <property type="match status" value="1"/>
</dbReference>
<comment type="subcellular location">
    <subcellularLocation>
        <location evidence="1">Membrane</location>
        <topology evidence="1">Multi-pass membrane protein</topology>
    </subcellularLocation>
</comment>
<feature type="region of interest" description="Disordered" evidence="6">
    <location>
        <begin position="271"/>
        <end position="311"/>
    </location>
</feature>
<evidence type="ECO:0000313" key="9">
    <source>
        <dbReference type="EMBL" id="TDG44521.1"/>
    </source>
</evidence>
<feature type="transmembrane region" description="Helical" evidence="7">
    <location>
        <begin position="211"/>
        <end position="230"/>
    </location>
</feature>
<dbReference type="GO" id="GO:0046839">
    <property type="term" value="P:phospholipid dephosphorylation"/>
    <property type="evidence" value="ECO:0007669"/>
    <property type="project" value="TreeGrafter"/>
</dbReference>
<organism evidence="9 10">
    <name type="scientific">Drosophila navojoa</name>
    <name type="common">Fruit fly</name>
    <dbReference type="NCBI Taxonomy" id="7232"/>
    <lineage>
        <taxon>Eukaryota</taxon>
        <taxon>Metazoa</taxon>
        <taxon>Ecdysozoa</taxon>
        <taxon>Arthropoda</taxon>
        <taxon>Hexapoda</taxon>
        <taxon>Insecta</taxon>
        <taxon>Pterygota</taxon>
        <taxon>Neoptera</taxon>
        <taxon>Endopterygota</taxon>
        <taxon>Diptera</taxon>
        <taxon>Brachycera</taxon>
        <taxon>Muscomorpha</taxon>
        <taxon>Ephydroidea</taxon>
        <taxon>Drosophilidae</taxon>
        <taxon>Drosophila</taxon>
    </lineage>
</organism>
<evidence type="ECO:0000256" key="1">
    <source>
        <dbReference type="ARBA" id="ARBA00004141"/>
    </source>
</evidence>
<keyword evidence="10" id="KW-1185">Reference proteome</keyword>
<dbReference type="AlphaFoldDB" id="A0A484B9M5"/>
<dbReference type="Gene3D" id="1.20.144.10">
    <property type="entry name" value="Phosphatidic acid phosphatase type 2/haloperoxidase"/>
    <property type="match status" value="1"/>
</dbReference>
<reference evidence="9 10" key="1">
    <citation type="journal article" date="2019" name="J. Hered.">
        <title>An Improved Genome Assembly for Drosophila navojoa, the Basal Species in the mojavensis Cluster.</title>
        <authorList>
            <person name="Vanderlinde T."/>
            <person name="Dupim E.G."/>
            <person name="Nazario-Yepiz N.O."/>
            <person name="Carvalho A.B."/>
        </authorList>
    </citation>
    <scope>NUCLEOTIDE SEQUENCE [LARGE SCALE GENOMIC DNA]</scope>
    <source>
        <strain evidence="9">Navoj_Jal97</strain>
        <tissue evidence="9">Whole organism</tissue>
    </source>
</reference>
<dbReference type="GO" id="GO:0007165">
    <property type="term" value="P:signal transduction"/>
    <property type="evidence" value="ECO:0007669"/>
    <property type="project" value="TreeGrafter"/>
</dbReference>
<dbReference type="InterPro" id="IPR036938">
    <property type="entry name" value="PAP2/HPO_sf"/>
</dbReference>
<evidence type="ECO:0000256" key="2">
    <source>
        <dbReference type="ARBA" id="ARBA00008816"/>
    </source>
</evidence>
<evidence type="ECO:0000256" key="3">
    <source>
        <dbReference type="ARBA" id="ARBA00022692"/>
    </source>
</evidence>
<dbReference type="GO" id="GO:0008195">
    <property type="term" value="F:phosphatidate phosphatase activity"/>
    <property type="evidence" value="ECO:0007669"/>
    <property type="project" value="TreeGrafter"/>
</dbReference>
<dbReference type="PANTHER" id="PTHR10165">
    <property type="entry name" value="LIPID PHOSPHATE PHOSPHATASE"/>
    <property type="match status" value="1"/>
</dbReference>
<gene>
    <name evidence="9" type="ORF">AWZ03_009048</name>
</gene>
<feature type="compositionally biased region" description="Low complexity" evidence="6">
    <location>
        <begin position="275"/>
        <end position="296"/>
    </location>
</feature>
<dbReference type="SMART" id="SM00014">
    <property type="entry name" value="acidPPc"/>
    <property type="match status" value="1"/>
</dbReference>
<proteinExistence type="inferred from homology"/>
<dbReference type="CDD" id="cd03384">
    <property type="entry name" value="PAP2_wunen"/>
    <property type="match status" value="1"/>
</dbReference>
<evidence type="ECO:0000313" key="10">
    <source>
        <dbReference type="Proteomes" id="UP000295192"/>
    </source>
</evidence>
<feature type="transmembrane region" description="Helical" evidence="7">
    <location>
        <begin position="64"/>
        <end position="84"/>
    </location>
</feature>
<dbReference type="OMA" id="HDLCQVT"/>
<name>A0A484B9M5_DRONA</name>
<protein>
    <recommendedName>
        <fullName evidence="8">Phosphatidic acid phosphatase type 2/haloperoxidase domain-containing protein</fullName>
    </recommendedName>
</protein>
<dbReference type="PANTHER" id="PTHR10165:SF197">
    <property type="entry name" value="FI04477P-RELATED"/>
    <property type="match status" value="1"/>
</dbReference>
<feature type="transmembrane region" description="Helical" evidence="7">
    <location>
        <begin position="242"/>
        <end position="262"/>
    </location>
</feature>